<dbReference type="AlphaFoldDB" id="A0A0H2U2V7"/>
<dbReference type="EMBL" id="GL876975">
    <property type="protein sequence ID" value="KLU90483.1"/>
    <property type="molecule type" value="Genomic_DNA"/>
</dbReference>
<protein>
    <submittedName>
        <fullName evidence="2">Uncharacterized protein</fullName>
    </submittedName>
</protein>
<evidence type="ECO:0000256" key="1">
    <source>
        <dbReference type="SAM" id="MobiDB-lite"/>
    </source>
</evidence>
<reference evidence="2" key="2">
    <citation type="submission" date="2011-03" db="EMBL/GenBank/DDBJ databases">
        <title>Annotation of Magnaporthe poae ATCC 64411.</title>
        <authorList>
            <person name="Ma L.-J."/>
            <person name="Dead R."/>
            <person name="Young S.K."/>
            <person name="Zeng Q."/>
            <person name="Gargeya S."/>
            <person name="Fitzgerald M."/>
            <person name="Haas B."/>
            <person name="Abouelleil A."/>
            <person name="Alvarado L."/>
            <person name="Arachchi H.M."/>
            <person name="Berlin A."/>
            <person name="Brown A."/>
            <person name="Chapman S.B."/>
            <person name="Chen Z."/>
            <person name="Dunbar C."/>
            <person name="Freedman E."/>
            <person name="Gearin G."/>
            <person name="Gellesch M."/>
            <person name="Goldberg J."/>
            <person name="Griggs A."/>
            <person name="Gujja S."/>
            <person name="Heiman D."/>
            <person name="Howarth C."/>
            <person name="Larson L."/>
            <person name="Lui A."/>
            <person name="MacDonald P.J.P."/>
            <person name="Mehta T."/>
            <person name="Montmayeur A."/>
            <person name="Murphy C."/>
            <person name="Neiman D."/>
            <person name="Pearson M."/>
            <person name="Priest M."/>
            <person name="Roberts A."/>
            <person name="Saif S."/>
            <person name="Shea T."/>
            <person name="Shenoy N."/>
            <person name="Sisk P."/>
            <person name="Stolte C."/>
            <person name="Sykes S."/>
            <person name="Yandava C."/>
            <person name="Wortman J."/>
            <person name="Nusbaum C."/>
            <person name="Birren B."/>
        </authorList>
    </citation>
    <scope>NUCLEOTIDE SEQUENCE</scope>
    <source>
        <strain evidence="2">ATCC 64411</strain>
    </source>
</reference>
<evidence type="ECO:0000313" key="2">
    <source>
        <dbReference type="EMBL" id="KLU90483.1"/>
    </source>
</evidence>
<organism evidence="2">
    <name type="scientific">Magnaporthiopsis poae (strain ATCC 64411 / 73-15)</name>
    <name type="common">Kentucky bluegrass fungus</name>
    <name type="synonym">Magnaporthe poae</name>
    <dbReference type="NCBI Taxonomy" id="644358"/>
    <lineage>
        <taxon>Eukaryota</taxon>
        <taxon>Fungi</taxon>
        <taxon>Dikarya</taxon>
        <taxon>Ascomycota</taxon>
        <taxon>Pezizomycotina</taxon>
        <taxon>Sordariomycetes</taxon>
        <taxon>Sordariomycetidae</taxon>
        <taxon>Magnaporthales</taxon>
        <taxon>Magnaporthaceae</taxon>
        <taxon>Magnaporthiopsis</taxon>
    </lineage>
</organism>
<reference evidence="2" key="1">
    <citation type="submission" date="2010-05" db="EMBL/GenBank/DDBJ databases">
        <title>The Genome Sequence of Magnaporthe poae strain ATCC 64411.</title>
        <authorList>
            <consortium name="The Broad Institute Genome Sequencing Platform"/>
            <consortium name="Broad Institute Genome Sequencing Center for Infectious Disease"/>
            <person name="Ma L.-J."/>
            <person name="Dead R."/>
            <person name="Young S."/>
            <person name="Zeng Q."/>
            <person name="Koehrsen M."/>
            <person name="Alvarado L."/>
            <person name="Berlin A."/>
            <person name="Chapman S.B."/>
            <person name="Chen Z."/>
            <person name="Freedman E."/>
            <person name="Gellesch M."/>
            <person name="Goldberg J."/>
            <person name="Griggs A."/>
            <person name="Gujja S."/>
            <person name="Heilman E.R."/>
            <person name="Heiman D."/>
            <person name="Hepburn T."/>
            <person name="Howarth C."/>
            <person name="Jen D."/>
            <person name="Larson L."/>
            <person name="Mehta T."/>
            <person name="Neiman D."/>
            <person name="Pearson M."/>
            <person name="Roberts A."/>
            <person name="Saif S."/>
            <person name="Shea T."/>
            <person name="Shenoy N."/>
            <person name="Sisk P."/>
            <person name="Stolte C."/>
            <person name="Sykes S."/>
            <person name="Walk T."/>
            <person name="White J."/>
            <person name="Yandava C."/>
            <person name="Haas B."/>
            <person name="Nusbaum C."/>
            <person name="Birren B."/>
        </authorList>
    </citation>
    <scope>NUCLEOTIDE SEQUENCE</scope>
    <source>
        <strain evidence="2">ATCC 64411</strain>
    </source>
</reference>
<proteinExistence type="predicted"/>
<name>A0A0H2U2V7_MAGP6</name>
<feature type="region of interest" description="Disordered" evidence="1">
    <location>
        <begin position="61"/>
        <end position="159"/>
    </location>
</feature>
<feature type="non-terminal residue" evidence="2">
    <location>
        <position position="159"/>
    </location>
</feature>
<sequence>MCMLSRICPSYLLAASSLSPRLRPARQLPQTLTPSHLRRRVPPIHCLAHLLPPLGSSIMDPPYMATEAEDVGNPQPQHPGLVAQQPGTALPFPTDQQQSLPLPVSSMAATPVATDPHLRWPAPGGSDPVGAPYEVPNQPLSAIDPRSLPQPGVQSPQVA</sequence>
<accession>A0A0H2U2V7</accession>
<dbReference type="VEuPathDB" id="FungiDB:MAPG_10337"/>
<gene>
    <name evidence="2" type="ORF">MAPG_10337</name>
</gene>